<dbReference type="EMBL" id="BMMQ01000002">
    <property type="protein sequence ID" value="GGO60513.1"/>
    <property type="molecule type" value="Genomic_DNA"/>
</dbReference>
<evidence type="ECO:0000313" key="2">
    <source>
        <dbReference type="EMBL" id="GGO60513.1"/>
    </source>
</evidence>
<dbReference type="Proteomes" id="UP000638043">
    <property type="component" value="Unassembled WGS sequence"/>
</dbReference>
<keyword evidence="1" id="KW-1133">Transmembrane helix</keyword>
<organism evidence="2 3">
    <name type="scientific">Microbacterium nanhaiense</name>
    <dbReference type="NCBI Taxonomy" id="1301026"/>
    <lineage>
        <taxon>Bacteria</taxon>
        <taxon>Bacillati</taxon>
        <taxon>Actinomycetota</taxon>
        <taxon>Actinomycetes</taxon>
        <taxon>Micrococcales</taxon>
        <taxon>Microbacteriaceae</taxon>
        <taxon>Microbacterium</taxon>
    </lineage>
</organism>
<reference evidence="3" key="1">
    <citation type="journal article" date="2019" name="Int. J. Syst. Evol. Microbiol.">
        <title>The Global Catalogue of Microorganisms (GCM) 10K type strain sequencing project: providing services to taxonomists for standard genome sequencing and annotation.</title>
        <authorList>
            <consortium name="The Broad Institute Genomics Platform"/>
            <consortium name="The Broad Institute Genome Sequencing Center for Infectious Disease"/>
            <person name="Wu L."/>
            <person name="Ma J."/>
        </authorList>
    </citation>
    <scope>NUCLEOTIDE SEQUENCE [LARGE SCALE GENOMIC DNA]</scope>
    <source>
        <strain evidence="3">CGMCC 4.7181</strain>
    </source>
</reference>
<feature type="transmembrane region" description="Helical" evidence="1">
    <location>
        <begin position="61"/>
        <end position="82"/>
    </location>
</feature>
<proteinExistence type="predicted"/>
<gene>
    <name evidence="2" type="ORF">GCM10010910_06130</name>
</gene>
<comment type="caution">
    <text evidence="2">The sequence shown here is derived from an EMBL/GenBank/DDBJ whole genome shotgun (WGS) entry which is preliminary data.</text>
</comment>
<evidence type="ECO:0008006" key="4">
    <source>
        <dbReference type="Google" id="ProtNLM"/>
    </source>
</evidence>
<accession>A0ABQ2MYN5</accession>
<keyword evidence="1" id="KW-0812">Transmembrane</keyword>
<protein>
    <recommendedName>
        <fullName evidence="4">Alkaline shock response membrane anchor protein AmaP</fullName>
    </recommendedName>
</protein>
<evidence type="ECO:0000256" key="1">
    <source>
        <dbReference type="SAM" id="Phobius"/>
    </source>
</evidence>
<name>A0ABQ2MYN5_9MICO</name>
<sequence>MNEQVYRRVLRRETHRPRTVAAIIVAVALIALAAAGAWLAVDRAARRGAVAGIDALSDPRIATAVGIVAGALALALILHALLPGRIRRRALSRDRLALLIDDRVVANGVADAVARACDVPRTRVSALVERRRVTVRVTPTSGVPTDEAMVRTAAEAALANARIPLDVAVRVNEKGAIA</sequence>
<evidence type="ECO:0000313" key="3">
    <source>
        <dbReference type="Proteomes" id="UP000638043"/>
    </source>
</evidence>
<dbReference type="RefSeq" id="WP_188699941.1">
    <property type="nucleotide sequence ID" value="NZ_BMMQ01000002.1"/>
</dbReference>
<keyword evidence="1" id="KW-0472">Membrane</keyword>
<feature type="transmembrane region" description="Helical" evidence="1">
    <location>
        <begin position="20"/>
        <end position="41"/>
    </location>
</feature>
<keyword evidence="3" id="KW-1185">Reference proteome</keyword>